<organism evidence="3 4">
    <name type="scientific">Xenorhabdus miraniensis</name>
    <dbReference type="NCBI Taxonomy" id="351674"/>
    <lineage>
        <taxon>Bacteria</taxon>
        <taxon>Pseudomonadati</taxon>
        <taxon>Pseudomonadota</taxon>
        <taxon>Gammaproteobacteria</taxon>
        <taxon>Enterobacterales</taxon>
        <taxon>Morganellaceae</taxon>
        <taxon>Xenorhabdus</taxon>
    </lineage>
</organism>
<feature type="domain" description="Protealysin N-terminal propeptide" evidence="2">
    <location>
        <begin position="10"/>
        <end position="48"/>
    </location>
</feature>
<reference evidence="3 4" key="1">
    <citation type="journal article" date="2017" name="Nat. Microbiol.">
        <title>Natural product diversity associated with the nematode symbionts Photorhabdus and Xenorhabdus.</title>
        <authorList>
            <person name="Tobias N.J."/>
            <person name="Wolff H."/>
            <person name="Djahanschiri B."/>
            <person name="Grundmann F."/>
            <person name="Kronenwerth M."/>
            <person name="Shi Y.M."/>
            <person name="Simonyi S."/>
            <person name="Grun P."/>
            <person name="Shapiro-Ilan D."/>
            <person name="Pidot S.J."/>
            <person name="Stinear T.P."/>
            <person name="Ebersberger I."/>
            <person name="Bode H.B."/>
        </authorList>
    </citation>
    <scope>NUCLEOTIDE SEQUENCE [LARGE SCALE GENOMIC DNA]</scope>
    <source>
        <strain evidence="3 4">DSM 17902</strain>
    </source>
</reference>
<evidence type="ECO:0000259" key="2">
    <source>
        <dbReference type="Pfam" id="PF16485"/>
    </source>
</evidence>
<dbReference type="Proteomes" id="UP000221980">
    <property type="component" value="Unassembled WGS sequence"/>
</dbReference>
<evidence type="ECO:0000313" key="4">
    <source>
        <dbReference type="Proteomes" id="UP000221980"/>
    </source>
</evidence>
<gene>
    <name evidence="3" type="ORF">Xmir_03980</name>
</gene>
<sequence length="69" mass="8064">MNSNQINKKNIIPPYLLECIAKNCDTDDKEFILKTLEHVNQLMKHSPRENKPHTNEDNSLPHKNKTLPE</sequence>
<dbReference type="InterPro" id="IPR032475">
    <property type="entry name" value="Protealysin_N_PP"/>
</dbReference>
<keyword evidence="4" id="KW-1185">Reference proteome</keyword>
<dbReference type="OrthoDB" id="6445763at2"/>
<dbReference type="Pfam" id="PF16485">
    <property type="entry name" value="PLN_propep"/>
    <property type="match status" value="1"/>
</dbReference>
<dbReference type="AlphaFoldDB" id="A0A2D0JK63"/>
<evidence type="ECO:0000313" key="3">
    <source>
        <dbReference type="EMBL" id="PHM46705.1"/>
    </source>
</evidence>
<accession>A0A2D0JK63</accession>
<dbReference type="EMBL" id="NITZ01000032">
    <property type="protein sequence ID" value="PHM46705.1"/>
    <property type="molecule type" value="Genomic_DNA"/>
</dbReference>
<feature type="region of interest" description="Disordered" evidence="1">
    <location>
        <begin position="42"/>
        <end position="69"/>
    </location>
</feature>
<proteinExistence type="predicted"/>
<comment type="caution">
    <text evidence="3">The sequence shown here is derived from an EMBL/GenBank/DDBJ whole genome shotgun (WGS) entry which is preliminary data.</text>
</comment>
<dbReference type="RefSeq" id="WP_099115780.1">
    <property type="nucleotide sequence ID" value="NZ_CAWNQI010000065.1"/>
</dbReference>
<name>A0A2D0JK63_9GAMM</name>
<evidence type="ECO:0000256" key="1">
    <source>
        <dbReference type="SAM" id="MobiDB-lite"/>
    </source>
</evidence>
<protein>
    <submittedName>
        <fullName evidence="3">Peptidase M4</fullName>
    </submittedName>
</protein>
<feature type="compositionally biased region" description="Basic and acidic residues" evidence="1">
    <location>
        <begin position="46"/>
        <end position="69"/>
    </location>
</feature>